<name>A0A7Y0GBX3_9SPHN</name>
<evidence type="ECO:0000256" key="18">
    <source>
        <dbReference type="ARBA" id="ARBA00049504"/>
    </source>
</evidence>
<keyword evidence="8 19" id="KW-0169">Cobalamin biosynthesis</keyword>
<protein>
    <recommendedName>
        <fullName evidence="6 19">Adenosylcobinamide-GDP ribazoletransferase</fullName>
        <ecNumber evidence="5 19">2.7.8.26</ecNumber>
    </recommendedName>
    <alternativeName>
        <fullName evidence="16 19">Cobalamin synthase</fullName>
    </alternativeName>
    <alternativeName>
        <fullName evidence="15 19">Cobalamin-5'-phosphate synthase</fullName>
    </alternativeName>
</protein>
<keyword evidence="11 19" id="KW-0460">Magnesium</keyword>
<evidence type="ECO:0000256" key="5">
    <source>
        <dbReference type="ARBA" id="ARBA00013200"/>
    </source>
</evidence>
<dbReference type="GO" id="GO:0051073">
    <property type="term" value="F:adenosylcobinamide-GDP ribazoletransferase activity"/>
    <property type="evidence" value="ECO:0007669"/>
    <property type="project" value="UniProtKB-UniRule"/>
</dbReference>
<comment type="pathway">
    <text evidence="3 19">Cofactor biosynthesis; adenosylcobalamin biosynthesis; adenosylcobalamin from cob(II)yrinate a,c-diamide: step 7/7.</text>
</comment>
<dbReference type="EMBL" id="JABBGM010000011">
    <property type="protein sequence ID" value="NML95603.1"/>
    <property type="molecule type" value="Genomic_DNA"/>
</dbReference>
<accession>A0A7Y0GBX3</accession>
<evidence type="ECO:0000256" key="1">
    <source>
        <dbReference type="ARBA" id="ARBA00001946"/>
    </source>
</evidence>
<evidence type="ECO:0000256" key="19">
    <source>
        <dbReference type="HAMAP-Rule" id="MF_00719"/>
    </source>
</evidence>
<feature type="transmembrane region" description="Helical" evidence="19">
    <location>
        <begin position="177"/>
        <end position="203"/>
    </location>
</feature>
<dbReference type="RefSeq" id="WP_169494811.1">
    <property type="nucleotide sequence ID" value="NZ_JABBGM010000011.1"/>
</dbReference>
<evidence type="ECO:0000256" key="6">
    <source>
        <dbReference type="ARBA" id="ARBA00015850"/>
    </source>
</evidence>
<dbReference type="UniPathway" id="UPA00148">
    <property type="reaction ID" value="UER00238"/>
</dbReference>
<evidence type="ECO:0000256" key="9">
    <source>
        <dbReference type="ARBA" id="ARBA00022679"/>
    </source>
</evidence>
<evidence type="ECO:0000256" key="11">
    <source>
        <dbReference type="ARBA" id="ARBA00022842"/>
    </source>
</evidence>
<comment type="cofactor">
    <cofactor evidence="1 19">
        <name>Mg(2+)</name>
        <dbReference type="ChEBI" id="CHEBI:18420"/>
    </cofactor>
</comment>
<gene>
    <name evidence="19 20" type="primary">cobS</name>
    <name evidence="20" type="ORF">HHL27_18170</name>
</gene>
<evidence type="ECO:0000256" key="10">
    <source>
        <dbReference type="ARBA" id="ARBA00022692"/>
    </source>
</evidence>
<evidence type="ECO:0000313" key="20">
    <source>
        <dbReference type="EMBL" id="NML95603.1"/>
    </source>
</evidence>
<keyword evidence="10 19" id="KW-0812">Transmembrane</keyword>
<evidence type="ECO:0000256" key="12">
    <source>
        <dbReference type="ARBA" id="ARBA00022989"/>
    </source>
</evidence>
<keyword evidence="7 19" id="KW-1003">Cell membrane</keyword>
<dbReference type="GO" id="GO:0009236">
    <property type="term" value="P:cobalamin biosynthetic process"/>
    <property type="evidence" value="ECO:0007669"/>
    <property type="project" value="UniProtKB-UniRule"/>
</dbReference>
<dbReference type="GO" id="GO:0008818">
    <property type="term" value="F:cobalamin 5'-phosphate synthase activity"/>
    <property type="evidence" value="ECO:0007669"/>
    <property type="project" value="UniProtKB-UniRule"/>
</dbReference>
<reference evidence="20 21" key="1">
    <citation type="submission" date="2020-04" db="EMBL/GenBank/DDBJ databases">
        <title>Novosphingobium sp. TW-4 isolated from soil.</title>
        <authorList>
            <person name="Dahal R.H."/>
            <person name="Chaudhary D.K."/>
        </authorList>
    </citation>
    <scope>NUCLEOTIDE SEQUENCE [LARGE SCALE GENOMIC DNA]</scope>
    <source>
        <strain evidence="20 21">TW-4</strain>
    </source>
</reference>
<comment type="catalytic activity">
    <reaction evidence="18 19">
        <text>alpha-ribazole 5'-phosphate + adenosylcob(III)inamide-GDP = adenosylcob(III)alamin 5'-phosphate + GMP + H(+)</text>
        <dbReference type="Rhea" id="RHEA:23560"/>
        <dbReference type="ChEBI" id="CHEBI:15378"/>
        <dbReference type="ChEBI" id="CHEBI:57918"/>
        <dbReference type="ChEBI" id="CHEBI:58115"/>
        <dbReference type="ChEBI" id="CHEBI:60487"/>
        <dbReference type="ChEBI" id="CHEBI:60493"/>
        <dbReference type="EC" id="2.7.8.26"/>
    </reaction>
</comment>
<dbReference type="EC" id="2.7.8.26" evidence="5 19"/>
<evidence type="ECO:0000256" key="7">
    <source>
        <dbReference type="ARBA" id="ARBA00022475"/>
    </source>
</evidence>
<keyword evidence="21" id="KW-1185">Reference proteome</keyword>
<dbReference type="Proteomes" id="UP000583556">
    <property type="component" value="Unassembled WGS sequence"/>
</dbReference>
<dbReference type="AlphaFoldDB" id="A0A7Y0GBX3"/>
<comment type="function">
    <text evidence="14 19">Joins adenosylcobinamide-GDP and alpha-ribazole to generate adenosylcobalamin (Ado-cobalamin). Also synthesizes adenosylcobalamin 5'-phosphate from adenosylcobinamide-GDP and alpha-ribazole 5'-phosphate.</text>
</comment>
<organism evidence="20 21">
    <name type="scientific">Novosphingobium olei</name>
    <dbReference type="NCBI Taxonomy" id="2728851"/>
    <lineage>
        <taxon>Bacteria</taxon>
        <taxon>Pseudomonadati</taxon>
        <taxon>Pseudomonadota</taxon>
        <taxon>Alphaproteobacteria</taxon>
        <taxon>Sphingomonadales</taxon>
        <taxon>Sphingomonadaceae</taxon>
        <taxon>Novosphingobium</taxon>
    </lineage>
</organism>
<evidence type="ECO:0000256" key="17">
    <source>
        <dbReference type="ARBA" id="ARBA00048623"/>
    </source>
</evidence>
<dbReference type="InterPro" id="IPR003805">
    <property type="entry name" value="CobS"/>
</dbReference>
<keyword evidence="13 19" id="KW-0472">Membrane</keyword>
<keyword evidence="9 19" id="KW-0808">Transferase</keyword>
<proteinExistence type="inferred from homology"/>
<feature type="transmembrane region" description="Helical" evidence="19">
    <location>
        <begin position="57"/>
        <end position="76"/>
    </location>
</feature>
<evidence type="ECO:0000256" key="15">
    <source>
        <dbReference type="ARBA" id="ARBA00032605"/>
    </source>
</evidence>
<evidence type="ECO:0000313" key="21">
    <source>
        <dbReference type="Proteomes" id="UP000583556"/>
    </source>
</evidence>
<dbReference type="GO" id="GO:0005886">
    <property type="term" value="C:plasma membrane"/>
    <property type="evidence" value="ECO:0007669"/>
    <property type="project" value="UniProtKB-SubCell"/>
</dbReference>
<dbReference type="Pfam" id="PF02654">
    <property type="entry name" value="CobS"/>
    <property type="match status" value="1"/>
</dbReference>
<dbReference type="PANTHER" id="PTHR34148:SF1">
    <property type="entry name" value="ADENOSYLCOBINAMIDE-GDP RIBAZOLETRANSFERASE"/>
    <property type="match status" value="1"/>
</dbReference>
<comment type="caution">
    <text evidence="20">The sequence shown here is derived from an EMBL/GenBank/DDBJ whole genome shotgun (WGS) entry which is preliminary data.</text>
</comment>
<evidence type="ECO:0000256" key="8">
    <source>
        <dbReference type="ARBA" id="ARBA00022573"/>
    </source>
</evidence>
<comment type="similarity">
    <text evidence="4 19">Belongs to the CobS family.</text>
</comment>
<evidence type="ECO:0000256" key="2">
    <source>
        <dbReference type="ARBA" id="ARBA00004651"/>
    </source>
</evidence>
<evidence type="ECO:0000256" key="16">
    <source>
        <dbReference type="ARBA" id="ARBA00032853"/>
    </source>
</evidence>
<keyword evidence="12 19" id="KW-1133">Transmembrane helix</keyword>
<dbReference type="HAMAP" id="MF_00719">
    <property type="entry name" value="CobS"/>
    <property type="match status" value="1"/>
</dbReference>
<comment type="caution">
    <text evidence="19">Lacks conserved residue(s) required for the propagation of feature annotation.</text>
</comment>
<dbReference type="NCBIfam" id="TIGR00317">
    <property type="entry name" value="cobS"/>
    <property type="match status" value="1"/>
</dbReference>
<comment type="subcellular location">
    <subcellularLocation>
        <location evidence="2 19">Cell membrane</location>
        <topology evidence="2 19">Multi-pass membrane protein</topology>
    </subcellularLocation>
</comment>
<comment type="catalytic activity">
    <reaction evidence="17 19">
        <text>alpha-ribazole + adenosylcob(III)inamide-GDP = adenosylcob(III)alamin + GMP + H(+)</text>
        <dbReference type="Rhea" id="RHEA:16049"/>
        <dbReference type="ChEBI" id="CHEBI:10329"/>
        <dbReference type="ChEBI" id="CHEBI:15378"/>
        <dbReference type="ChEBI" id="CHEBI:18408"/>
        <dbReference type="ChEBI" id="CHEBI:58115"/>
        <dbReference type="ChEBI" id="CHEBI:60487"/>
        <dbReference type="EC" id="2.7.8.26"/>
    </reaction>
</comment>
<evidence type="ECO:0000256" key="14">
    <source>
        <dbReference type="ARBA" id="ARBA00025228"/>
    </source>
</evidence>
<dbReference type="PANTHER" id="PTHR34148">
    <property type="entry name" value="ADENOSYLCOBINAMIDE-GDP RIBAZOLETRANSFERASE"/>
    <property type="match status" value="1"/>
</dbReference>
<evidence type="ECO:0000256" key="3">
    <source>
        <dbReference type="ARBA" id="ARBA00004663"/>
    </source>
</evidence>
<sequence>MNGPLLAVRFLTRLPLPHSVPDEGDFARAFPWFPLAGLPVGLCLVAAFFVGSMVDPWVAACVGLASWIFFTGALHLDGLGDIADAAGASHADKSRLSQVLADPHIGSFGVVAIVQQCLAKLVLLHALAAPGVTLSAPALILVPMIARTAPLGWALALPPLHKGLGTLFGSAVRWRDIAAWAALLLSASVLVAPALLIAPVVAWGWGLWLRRRLGGISGDGHGAGIELVETALLLALVLAR</sequence>
<evidence type="ECO:0000256" key="4">
    <source>
        <dbReference type="ARBA" id="ARBA00010561"/>
    </source>
</evidence>
<feature type="transmembrane region" description="Helical" evidence="19">
    <location>
        <begin position="29"/>
        <end position="50"/>
    </location>
</feature>
<evidence type="ECO:0000256" key="13">
    <source>
        <dbReference type="ARBA" id="ARBA00023136"/>
    </source>
</evidence>